<gene>
    <name evidence="2" type="ORF">COS80_01700</name>
</gene>
<evidence type="ECO:0000256" key="1">
    <source>
        <dbReference type="SAM" id="MobiDB-lite"/>
    </source>
</evidence>
<sequence length="371" mass="42458">MKNTIKCKYCGKEIEISEALRHDFEEQFRVEEREKGKKEALEEIDLKVKDKENENQELRDRNKELGNQLLELTKSIRELKDQNDRRDIEAQKKINEESSKAREEGAKQEREKTGLEVDELKKKLTDTEKALIDAQAKAKQGSQQLQGEVLELDLETKLKKAFTYDEISPIGKGVEGGDIIQTVKNQAGKTAGTILWETKRAKWSPSWLPKLREDGRKFDATLVVLVTINLPKEIENFKVMDGVIITSYPYSLSLAGLLRRNVMSIASAKFTAENKDEKLESLYQYLQSEAFRNRFEAFAEGVVEMQDDLLTEKRSMERSWKKRETQINRTVNNMSKMYGELQGIMGPALPDIKKLSLPAGDLERVAGIEPA</sequence>
<name>A0A2M7AQ09_9BACT</name>
<reference evidence="3" key="1">
    <citation type="submission" date="2017-09" db="EMBL/GenBank/DDBJ databases">
        <title>Depth-based differentiation of microbial function through sediment-hosted aquifers and enrichment of novel symbionts in the deep terrestrial subsurface.</title>
        <authorList>
            <person name="Probst A.J."/>
            <person name="Ladd B."/>
            <person name="Jarett J.K."/>
            <person name="Geller-Mcgrath D.E."/>
            <person name="Sieber C.M.K."/>
            <person name="Emerson J.B."/>
            <person name="Anantharaman K."/>
            <person name="Thomas B.C."/>
            <person name="Malmstrom R."/>
            <person name="Stieglmeier M."/>
            <person name="Klingl A."/>
            <person name="Woyke T."/>
            <person name="Ryan C.M."/>
            <person name="Banfield J.F."/>
        </authorList>
    </citation>
    <scope>NUCLEOTIDE SEQUENCE [LARGE SCALE GENOMIC DNA]</scope>
</reference>
<accession>A0A2M7AQ09</accession>
<dbReference type="AlphaFoldDB" id="A0A2M7AQ09"/>
<evidence type="ECO:0000313" key="3">
    <source>
        <dbReference type="Proteomes" id="UP000230972"/>
    </source>
</evidence>
<comment type="caution">
    <text evidence="2">The sequence shown here is derived from an EMBL/GenBank/DDBJ whole genome shotgun (WGS) entry which is preliminary data.</text>
</comment>
<protein>
    <recommendedName>
        <fullName evidence="4">DUF2130 domain-containing protein</fullName>
    </recommendedName>
</protein>
<evidence type="ECO:0000313" key="2">
    <source>
        <dbReference type="EMBL" id="PIU71730.1"/>
    </source>
</evidence>
<organism evidence="2 3">
    <name type="scientific">Candidatus Woesebacteria bacterium CG06_land_8_20_14_3_00_39_27</name>
    <dbReference type="NCBI Taxonomy" id="1975057"/>
    <lineage>
        <taxon>Bacteria</taxon>
        <taxon>Candidatus Woeseibacteriota</taxon>
    </lineage>
</organism>
<dbReference type="InterPro" id="IPR019219">
    <property type="entry name" value="DUF2130"/>
</dbReference>
<dbReference type="EMBL" id="PEWC01000037">
    <property type="protein sequence ID" value="PIU71730.1"/>
    <property type="molecule type" value="Genomic_DNA"/>
</dbReference>
<evidence type="ECO:0008006" key="4">
    <source>
        <dbReference type="Google" id="ProtNLM"/>
    </source>
</evidence>
<dbReference type="Pfam" id="PF09903">
    <property type="entry name" value="DUF2130"/>
    <property type="match status" value="1"/>
</dbReference>
<proteinExistence type="predicted"/>
<dbReference type="Proteomes" id="UP000230972">
    <property type="component" value="Unassembled WGS sequence"/>
</dbReference>
<feature type="region of interest" description="Disordered" evidence="1">
    <location>
        <begin position="83"/>
        <end position="115"/>
    </location>
</feature>